<evidence type="ECO:0000256" key="6">
    <source>
        <dbReference type="ARBA" id="ARBA00022840"/>
    </source>
</evidence>
<dbReference type="EMBL" id="JAJATW010000037">
    <property type="protein sequence ID" value="MCB5163097.1"/>
    <property type="molecule type" value="Genomic_DNA"/>
</dbReference>
<dbReference type="GO" id="GO:0005886">
    <property type="term" value="C:plasma membrane"/>
    <property type="evidence" value="ECO:0007669"/>
    <property type="project" value="TreeGrafter"/>
</dbReference>
<dbReference type="PROSITE" id="PS51192">
    <property type="entry name" value="HELICASE_ATP_BIND_1"/>
    <property type="match status" value="1"/>
</dbReference>
<name>A0A9X1LFN5_9GAMM</name>
<dbReference type="GO" id="GO:0005829">
    <property type="term" value="C:cytosol"/>
    <property type="evidence" value="ECO:0007669"/>
    <property type="project" value="TreeGrafter"/>
</dbReference>
<evidence type="ECO:0000256" key="7">
    <source>
        <dbReference type="ARBA" id="ARBA00022927"/>
    </source>
</evidence>
<evidence type="ECO:0000256" key="2">
    <source>
        <dbReference type="ARBA" id="ARBA00022475"/>
    </source>
</evidence>
<evidence type="ECO:0000256" key="10">
    <source>
        <dbReference type="ARBA" id="ARBA00023136"/>
    </source>
</evidence>
<evidence type="ECO:0000259" key="13">
    <source>
        <dbReference type="PROSITE" id="PS51196"/>
    </source>
</evidence>
<dbReference type="RefSeq" id="WP_226755440.1">
    <property type="nucleotide sequence ID" value="NZ_JAJATW010000037.1"/>
</dbReference>
<evidence type="ECO:0000256" key="5">
    <source>
        <dbReference type="ARBA" id="ARBA00022741"/>
    </source>
</evidence>
<keyword evidence="8" id="KW-1278">Translocase</keyword>
<dbReference type="AlphaFoldDB" id="A0A9X1LFN5"/>
<dbReference type="InterPro" id="IPR011115">
    <property type="entry name" value="SecA_DEAD"/>
</dbReference>
<keyword evidence="4" id="KW-0997">Cell inner membrane</keyword>
<keyword evidence="2" id="KW-1003">Cell membrane</keyword>
<dbReference type="GO" id="GO:0017038">
    <property type="term" value="P:protein import"/>
    <property type="evidence" value="ECO:0007669"/>
    <property type="project" value="InterPro"/>
</dbReference>
<dbReference type="PROSITE" id="PS51194">
    <property type="entry name" value="HELICASE_CTER"/>
    <property type="match status" value="1"/>
</dbReference>
<evidence type="ECO:0000256" key="1">
    <source>
        <dbReference type="ARBA" id="ARBA00022448"/>
    </source>
</evidence>
<proteinExistence type="predicted"/>
<sequence>MSAFFEPRLSLDSPSALASKWHLWRNKRNHSARVQGYLDEGKRVTELLDHYRALSESDFIAQQHCFEGLARRGRLVSQREDLHKALACIVVLSERHLGMVPYPIQLSCALAMIDGYLVQLAPGEGKTLTIGVVSVIFGWSQKPCHVITANDYLAERDREKLQPLYEATNVIASFVEQELDPDEKAKRYQAHIVYATAKQLLADYLNDVIKLGGLASRTRMALTNWQAGGHSLQMRGLYYVIIDEADSILIDDATTPLIISAQEENGLLHEAVLIAKEFVDTLDADQDYKLQQDDWDVQFTPLGHQKITEGTQQFPLLWHHRGRLEDLISQAILARDRFKLDEHFVIVGDEVILVDESTGRMMHGRSWSYGLHQAVEARVDVPLTPPSKTLEKMSFQNFFQSYHHLTGASGTLQNVQQELFHTYRVHTLEMPTRLPLKLKISDFQCHLSKEDKNQALVQLIHRIQESGLPILLGTRRIRDTEQLEVILEQAGFEFNVLNAKRLAQEADIVATAGEMRRITLSTNMAGRGTDIPVEKEVLALGGLQVIMYEPHDSSRIDWQLFGRAGRQGNPGHALPLLSLEDPLFQNLKWRQRPLFWLAKQLFHYSIGKTLIKSLVTSAQKNAQAKAFKQRKYIAKTVRSSQERMSFIRNKTQLKS</sequence>
<keyword evidence="9" id="KW-0811">Translocation</keyword>
<dbReference type="InterPro" id="IPR011130">
    <property type="entry name" value="SecA_preprotein_X-link_dom"/>
</dbReference>
<dbReference type="GO" id="GO:0006605">
    <property type="term" value="P:protein targeting"/>
    <property type="evidence" value="ECO:0007669"/>
    <property type="project" value="InterPro"/>
</dbReference>
<dbReference type="Gene3D" id="3.90.1440.10">
    <property type="entry name" value="SecA, preprotein cross-linking domain"/>
    <property type="match status" value="1"/>
</dbReference>
<dbReference type="Pfam" id="PF07517">
    <property type="entry name" value="SecA_DEAD"/>
    <property type="match status" value="1"/>
</dbReference>
<keyword evidence="5" id="KW-0547">Nucleotide-binding</keyword>
<dbReference type="Pfam" id="PF01043">
    <property type="entry name" value="SecA_PP_bind"/>
    <property type="match status" value="1"/>
</dbReference>
<dbReference type="PANTHER" id="PTHR30612">
    <property type="entry name" value="SECA INNER MEMBRANE COMPONENT OF SEC PROTEIN SECRETION SYSTEM"/>
    <property type="match status" value="1"/>
</dbReference>
<keyword evidence="1" id="KW-0813">Transport</keyword>
<keyword evidence="15" id="KW-1185">Reference proteome</keyword>
<feature type="domain" description="SecA family profile" evidence="13">
    <location>
        <begin position="19"/>
        <end position="623"/>
    </location>
</feature>
<dbReference type="InterPro" id="IPR036670">
    <property type="entry name" value="SecA_X-link_sf"/>
</dbReference>
<dbReference type="InterPro" id="IPR044722">
    <property type="entry name" value="SecA_SF2_C"/>
</dbReference>
<evidence type="ECO:0000259" key="12">
    <source>
        <dbReference type="PROSITE" id="PS51194"/>
    </source>
</evidence>
<evidence type="ECO:0000256" key="9">
    <source>
        <dbReference type="ARBA" id="ARBA00023010"/>
    </source>
</evidence>
<dbReference type="PANTHER" id="PTHR30612:SF0">
    <property type="entry name" value="CHLOROPLAST PROTEIN-TRANSPORTING ATPASE"/>
    <property type="match status" value="1"/>
</dbReference>
<keyword evidence="7" id="KW-0653">Protein transport</keyword>
<feature type="domain" description="Helicase ATP-binding" evidence="11">
    <location>
        <begin position="107"/>
        <end position="281"/>
    </location>
</feature>
<evidence type="ECO:0000256" key="4">
    <source>
        <dbReference type="ARBA" id="ARBA00022519"/>
    </source>
</evidence>
<gene>
    <name evidence="14" type="ORF">LG368_14580</name>
</gene>
<feature type="domain" description="Helicase C-terminal" evidence="12">
    <location>
        <begin position="455"/>
        <end position="615"/>
    </location>
</feature>
<dbReference type="Gene3D" id="3.40.50.300">
    <property type="entry name" value="P-loop containing nucleotide triphosphate hydrolases"/>
    <property type="match status" value="2"/>
</dbReference>
<dbReference type="Proteomes" id="UP001139095">
    <property type="component" value="Unassembled WGS sequence"/>
</dbReference>
<dbReference type="SMART" id="SM00957">
    <property type="entry name" value="SecA_DEAD"/>
    <property type="match status" value="1"/>
</dbReference>
<dbReference type="GO" id="GO:0005524">
    <property type="term" value="F:ATP binding"/>
    <property type="evidence" value="ECO:0007669"/>
    <property type="project" value="UniProtKB-KW"/>
</dbReference>
<evidence type="ECO:0000313" key="14">
    <source>
        <dbReference type="EMBL" id="MCB5163097.1"/>
    </source>
</evidence>
<dbReference type="SUPFAM" id="SSF81767">
    <property type="entry name" value="Pre-protein crosslinking domain of SecA"/>
    <property type="match status" value="1"/>
</dbReference>
<accession>A0A9X1LFN5</accession>
<reference evidence="14" key="1">
    <citation type="submission" date="2021-10" db="EMBL/GenBank/DDBJ databases">
        <title>Marinomonas pontica sp. nov., isolated from the Black Sea.</title>
        <authorList>
            <person name="Zhao L.-H."/>
            <person name="Xue J.-H."/>
        </authorList>
    </citation>
    <scope>NUCLEOTIDE SEQUENCE</scope>
    <source>
        <strain evidence="14">E8</strain>
    </source>
</reference>
<dbReference type="CDD" id="cd17928">
    <property type="entry name" value="DEXDc_SecA"/>
    <property type="match status" value="1"/>
</dbReference>
<keyword evidence="6" id="KW-0067">ATP-binding</keyword>
<keyword evidence="3" id="KW-0963">Cytoplasm</keyword>
<comment type="caution">
    <text evidence="14">The sequence shown here is derived from an EMBL/GenBank/DDBJ whole genome shotgun (WGS) entry which is preliminary data.</text>
</comment>
<dbReference type="SUPFAM" id="SSF52540">
    <property type="entry name" value="P-loop containing nucleoside triphosphate hydrolases"/>
    <property type="match status" value="2"/>
</dbReference>
<dbReference type="InterPro" id="IPR014001">
    <property type="entry name" value="Helicase_ATP-bd"/>
</dbReference>
<evidence type="ECO:0000256" key="3">
    <source>
        <dbReference type="ARBA" id="ARBA00022490"/>
    </source>
</evidence>
<dbReference type="SMART" id="SM00958">
    <property type="entry name" value="SecA_PP_bind"/>
    <property type="match status" value="1"/>
</dbReference>
<dbReference type="InterPro" id="IPR014018">
    <property type="entry name" value="SecA_motor_DEAD"/>
</dbReference>
<protein>
    <recommendedName>
        <fullName evidence="16">Protein translocase subunit SecA</fullName>
    </recommendedName>
</protein>
<evidence type="ECO:0000313" key="15">
    <source>
        <dbReference type="Proteomes" id="UP001139095"/>
    </source>
</evidence>
<dbReference type="InterPro" id="IPR000185">
    <property type="entry name" value="SecA"/>
</dbReference>
<dbReference type="InterPro" id="IPR027417">
    <property type="entry name" value="P-loop_NTPase"/>
</dbReference>
<dbReference type="GO" id="GO:0043952">
    <property type="term" value="P:protein transport by the Sec complex"/>
    <property type="evidence" value="ECO:0007669"/>
    <property type="project" value="TreeGrafter"/>
</dbReference>
<dbReference type="InterPro" id="IPR001650">
    <property type="entry name" value="Helicase_C-like"/>
</dbReference>
<evidence type="ECO:0008006" key="16">
    <source>
        <dbReference type="Google" id="ProtNLM"/>
    </source>
</evidence>
<dbReference type="GO" id="GO:0031522">
    <property type="term" value="C:cell envelope Sec protein transport complex"/>
    <property type="evidence" value="ECO:0007669"/>
    <property type="project" value="TreeGrafter"/>
</dbReference>
<keyword evidence="10" id="KW-0472">Membrane</keyword>
<dbReference type="PRINTS" id="PR00906">
    <property type="entry name" value="SECA"/>
</dbReference>
<evidence type="ECO:0000256" key="8">
    <source>
        <dbReference type="ARBA" id="ARBA00022967"/>
    </source>
</evidence>
<evidence type="ECO:0000259" key="11">
    <source>
        <dbReference type="PROSITE" id="PS51192"/>
    </source>
</evidence>
<dbReference type="GO" id="GO:0006886">
    <property type="term" value="P:intracellular protein transport"/>
    <property type="evidence" value="ECO:0007669"/>
    <property type="project" value="InterPro"/>
</dbReference>
<dbReference type="PROSITE" id="PS51196">
    <property type="entry name" value="SECA_MOTOR_DEAD"/>
    <property type="match status" value="1"/>
</dbReference>
<organism evidence="14 15">
    <name type="scientific">Marinomonas algarum</name>
    <dbReference type="NCBI Taxonomy" id="2883105"/>
    <lineage>
        <taxon>Bacteria</taxon>
        <taxon>Pseudomonadati</taxon>
        <taxon>Pseudomonadota</taxon>
        <taxon>Gammaproteobacteria</taxon>
        <taxon>Oceanospirillales</taxon>
        <taxon>Oceanospirillaceae</taxon>
        <taxon>Marinomonas</taxon>
    </lineage>
</organism>
<dbReference type="Pfam" id="PF21090">
    <property type="entry name" value="P-loop_SecA"/>
    <property type="match status" value="2"/>
</dbReference>